<dbReference type="InterPro" id="IPR018193">
    <property type="entry name" value="Glyc_kinase_flavodox-like_fold"/>
</dbReference>
<dbReference type="SUPFAM" id="SSF110738">
    <property type="entry name" value="Glycerate kinase I"/>
    <property type="match status" value="1"/>
</dbReference>
<organism evidence="5 6">
    <name type="scientific">Gulbenkiania indica</name>
    <dbReference type="NCBI Taxonomy" id="375574"/>
    <lineage>
        <taxon>Bacteria</taxon>
        <taxon>Pseudomonadati</taxon>
        <taxon>Pseudomonadota</taxon>
        <taxon>Betaproteobacteria</taxon>
        <taxon>Neisseriales</taxon>
        <taxon>Chromobacteriaceae</taxon>
        <taxon>Gulbenkiania</taxon>
    </lineage>
</organism>
<keyword evidence="2 4" id="KW-0808">Transferase</keyword>
<dbReference type="Proteomes" id="UP000243535">
    <property type="component" value="Unassembled WGS sequence"/>
</dbReference>
<dbReference type="AlphaFoldDB" id="A0A0K6GTT1"/>
<dbReference type="PANTHER" id="PTHR21599">
    <property type="entry name" value="GLYCERATE KINASE"/>
    <property type="match status" value="1"/>
</dbReference>
<evidence type="ECO:0000256" key="1">
    <source>
        <dbReference type="ARBA" id="ARBA00006284"/>
    </source>
</evidence>
<name>A0A0K6GTT1_9NEIS</name>
<dbReference type="NCBIfam" id="TIGR00045">
    <property type="entry name" value="glycerate kinase"/>
    <property type="match status" value="1"/>
</dbReference>
<protein>
    <submittedName>
        <fullName evidence="5">Glycerate kinase</fullName>
    </submittedName>
</protein>
<dbReference type="EMBL" id="CYHA01000002">
    <property type="protein sequence ID" value="CUA82155.1"/>
    <property type="molecule type" value="Genomic_DNA"/>
</dbReference>
<accession>A0A0K6GTT1</accession>
<reference evidence="6" key="1">
    <citation type="submission" date="2015-08" db="EMBL/GenBank/DDBJ databases">
        <authorList>
            <person name="Varghese N."/>
        </authorList>
    </citation>
    <scope>NUCLEOTIDE SEQUENCE [LARGE SCALE GENOMIC DNA]</scope>
    <source>
        <strain evidence="6">DSM 17901</strain>
    </source>
</reference>
<dbReference type="PIRSF" id="PIRSF006078">
    <property type="entry name" value="GlxK"/>
    <property type="match status" value="1"/>
</dbReference>
<evidence type="ECO:0000256" key="2">
    <source>
        <dbReference type="ARBA" id="ARBA00022679"/>
    </source>
</evidence>
<dbReference type="GO" id="GO:0008887">
    <property type="term" value="F:glycerate kinase activity"/>
    <property type="evidence" value="ECO:0007669"/>
    <property type="project" value="UniProtKB-UniRule"/>
</dbReference>
<dbReference type="Gene3D" id="3.40.50.10350">
    <property type="entry name" value="Glycerate kinase, domain 1"/>
    <property type="match status" value="1"/>
</dbReference>
<dbReference type="InterPro" id="IPR004381">
    <property type="entry name" value="Glycerate_kinase"/>
</dbReference>
<dbReference type="InterPro" id="IPR036129">
    <property type="entry name" value="Glycerate_kinase_sf"/>
</dbReference>
<proteinExistence type="inferred from homology"/>
<evidence type="ECO:0000313" key="6">
    <source>
        <dbReference type="Proteomes" id="UP000243535"/>
    </source>
</evidence>
<evidence type="ECO:0000313" key="5">
    <source>
        <dbReference type="EMBL" id="CUA82155.1"/>
    </source>
</evidence>
<dbReference type="InterPro" id="IPR018197">
    <property type="entry name" value="Glycerate_kinase_RE-like"/>
</dbReference>
<evidence type="ECO:0000256" key="4">
    <source>
        <dbReference type="PIRNR" id="PIRNR006078"/>
    </source>
</evidence>
<dbReference type="PANTHER" id="PTHR21599:SF0">
    <property type="entry name" value="GLYCERATE KINASE"/>
    <property type="match status" value="1"/>
</dbReference>
<comment type="similarity">
    <text evidence="1 4">Belongs to the glycerate kinase type-1 family.</text>
</comment>
<dbReference type="Gene3D" id="3.90.1510.10">
    <property type="entry name" value="Glycerate kinase, domain 2"/>
    <property type="match status" value="1"/>
</dbReference>
<evidence type="ECO:0000256" key="3">
    <source>
        <dbReference type="ARBA" id="ARBA00022777"/>
    </source>
</evidence>
<dbReference type="GO" id="GO:0031388">
    <property type="term" value="P:organic acid phosphorylation"/>
    <property type="evidence" value="ECO:0007669"/>
    <property type="project" value="UniProtKB-UniRule"/>
</dbReference>
<sequence>MRWVIAPDSFKGSLSAAKVAAALARGIARVEPSAELLLRPMADGGEGTLEALCAAGLGQWRHARVAGVDGTVRPVRWLGLEDGAAVVEVAEVVGLPDAGGTRPGQRSTVGVGALIRAVLDTGCRRILIGLGGSSTNDGGAGCLVALGARLLDSLGQEVAPVPEALVHLHRVELSGLDARLARVQWTVLCDVGNPLTGPEGATRVFGPQKGVASHELEAFDAALAHWARQAEQAFGQRCAHLPGSGAAGGLGFALRLLGGQVESGAAVVARLTGVEAAIAGADWVLTGEGRSDGQTLHGKAPARVATLAREAGVPVSLLSGGLDRQALSALLDQFDGCFSIQPGPATLEEALAHTEDNLSQTAAALAQVILANRSLRKP</sequence>
<dbReference type="STRING" id="375574.GCA_001418035_00808"/>
<dbReference type="RefSeq" id="WP_055433504.1">
    <property type="nucleotide sequence ID" value="NZ_CYHA01000002.1"/>
</dbReference>
<keyword evidence="6" id="KW-1185">Reference proteome</keyword>
<dbReference type="Pfam" id="PF02595">
    <property type="entry name" value="Gly_kinase"/>
    <property type="match status" value="1"/>
</dbReference>
<gene>
    <name evidence="5" type="ORF">Ga0061063_1015</name>
</gene>
<keyword evidence="3 4" id="KW-0418">Kinase</keyword>
<dbReference type="OrthoDB" id="9774290at2"/>